<dbReference type="RefSeq" id="WP_257007547.1">
    <property type="nucleotide sequence ID" value="NZ_BJMU01000007.1"/>
</dbReference>
<keyword evidence="3" id="KW-1185">Reference proteome</keyword>
<reference evidence="2 3" key="1">
    <citation type="submission" date="2019-06" db="EMBL/GenBank/DDBJ databases">
        <title>Whole genome shotgun sequence of Acetobacter orleanensis NBRC 13752.</title>
        <authorList>
            <person name="Hosoyama A."/>
            <person name="Uohara A."/>
            <person name="Ohji S."/>
            <person name="Ichikawa N."/>
        </authorList>
    </citation>
    <scope>NUCLEOTIDE SEQUENCE [LARGE SCALE GENOMIC DNA]</scope>
    <source>
        <strain evidence="2 3">NBRC 13752</strain>
    </source>
</reference>
<evidence type="ECO:0000313" key="3">
    <source>
        <dbReference type="Proteomes" id="UP000317617"/>
    </source>
</evidence>
<evidence type="ECO:0000313" key="2">
    <source>
        <dbReference type="EMBL" id="GEB83185.1"/>
    </source>
</evidence>
<proteinExistence type="predicted"/>
<dbReference type="Proteomes" id="UP000317617">
    <property type="component" value="Unassembled WGS sequence"/>
</dbReference>
<name>A0A4Y3TQX5_9PROT</name>
<feature type="region of interest" description="Disordered" evidence="1">
    <location>
        <begin position="1"/>
        <end position="24"/>
    </location>
</feature>
<accession>A0A4Y3TQX5</accession>
<sequence length="43" mass="4907">MDKKINSKILRRKHHGKSQEKEISKGREIGVAVVEINAHDIVN</sequence>
<dbReference type="EMBL" id="BJMU01000007">
    <property type="protein sequence ID" value="GEB83185.1"/>
    <property type="molecule type" value="Genomic_DNA"/>
</dbReference>
<dbReference type="AlphaFoldDB" id="A0A4Y3TQX5"/>
<evidence type="ECO:0000256" key="1">
    <source>
        <dbReference type="SAM" id="MobiDB-lite"/>
    </source>
</evidence>
<protein>
    <submittedName>
        <fullName evidence="2">Uncharacterized protein</fullName>
    </submittedName>
</protein>
<organism evidence="2 3">
    <name type="scientific">Acetobacter orleanensis</name>
    <dbReference type="NCBI Taxonomy" id="104099"/>
    <lineage>
        <taxon>Bacteria</taxon>
        <taxon>Pseudomonadati</taxon>
        <taxon>Pseudomonadota</taxon>
        <taxon>Alphaproteobacteria</taxon>
        <taxon>Acetobacterales</taxon>
        <taxon>Acetobacteraceae</taxon>
        <taxon>Acetobacter</taxon>
    </lineage>
</organism>
<comment type="caution">
    <text evidence="2">The sequence shown here is derived from an EMBL/GenBank/DDBJ whole genome shotgun (WGS) entry which is preliminary data.</text>
</comment>
<gene>
    <name evidence="2" type="ORF">AOR01nite_16620</name>
</gene>